<dbReference type="Pfam" id="PF00001">
    <property type="entry name" value="7tm_1"/>
    <property type="match status" value="1"/>
</dbReference>
<dbReference type="PROSITE" id="PS50262">
    <property type="entry name" value="G_PROTEIN_RECEP_F1_2"/>
    <property type="match status" value="1"/>
</dbReference>
<keyword evidence="8" id="KW-0325">Glycoprotein</keyword>
<dbReference type="InterPro" id="IPR017452">
    <property type="entry name" value="GPCR_Rhodpsn_7TM"/>
</dbReference>
<organism evidence="13 14">
    <name type="scientific">Nematostella vectensis</name>
    <name type="common">Starlet sea anemone</name>
    <dbReference type="NCBI Taxonomy" id="45351"/>
    <lineage>
        <taxon>Eukaryota</taxon>
        <taxon>Metazoa</taxon>
        <taxon>Cnidaria</taxon>
        <taxon>Anthozoa</taxon>
        <taxon>Hexacorallia</taxon>
        <taxon>Actiniaria</taxon>
        <taxon>Edwardsiidae</taxon>
        <taxon>Nematostella</taxon>
    </lineage>
</organism>
<keyword evidence="9 10" id="KW-0807">Transducer</keyword>
<keyword evidence="4 11" id="KW-1133">Transmembrane helix</keyword>
<evidence type="ECO:0000256" key="6">
    <source>
        <dbReference type="ARBA" id="ARBA00023136"/>
    </source>
</evidence>
<evidence type="ECO:0000259" key="12">
    <source>
        <dbReference type="PROSITE" id="PS50262"/>
    </source>
</evidence>
<dbReference type="PANTHER" id="PTHR24246:SF27">
    <property type="entry name" value="ADENOSINE RECEPTOR, ISOFORM A"/>
    <property type="match status" value="1"/>
</dbReference>
<accession>A7S6D4</accession>
<dbReference type="eggNOG" id="KOG3656">
    <property type="taxonomic scope" value="Eukaryota"/>
</dbReference>
<dbReference type="PANTHER" id="PTHR24246">
    <property type="entry name" value="OLFACTORY RECEPTOR AND ADENOSINE RECEPTOR"/>
    <property type="match status" value="1"/>
</dbReference>
<reference evidence="13 14" key="1">
    <citation type="journal article" date="2007" name="Science">
        <title>Sea anemone genome reveals ancestral eumetazoan gene repertoire and genomic organization.</title>
        <authorList>
            <person name="Putnam N.H."/>
            <person name="Srivastava M."/>
            <person name="Hellsten U."/>
            <person name="Dirks B."/>
            <person name="Chapman J."/>
            <person name="Salamov A."/>
            <person name="Terry A."/>
            <person name="Shapiro H."/>
            <person name="Lindquist E."/>
            <person name="Kapitonov V.V."/>
            <person name="Jurka J."/>
            <person name="Genikhovich G."/>
            <person name="Grigoriev I.V."/>
            <person name="Lucas S.M."/>
            <person name="Steele R.E."/>
            <person name="Finnerty J.R."/>
            <person name="Technau U."/>
            <person name="Martindale M.Q."/>
            <person name="Rokhsar D.S."/>
        </authorList>
    </citation>
    <scope>NUCLEOTIDE SEQUENCE [LARGE SCALE GENOMIC DNA]</scope>
    <source>
        <strain evidence="14">CH2 X CH6</strain>
    </source>
</reference>
<dbReference type="HOGENOM" id="CLU_009579_14_0_1"/>
<keyword evidence="5 10" id="KW-0297">G-protein coupled receptor</keyword>
<dbReference type="InParanoid" id="A7S6D4"/>
<evidence type="ECO:0000256" key="10">
    <source>
        <dbReference type="RuleBase" id="RU000688"/>
    </source>
</evidence>
<gene>
    <name evidence="13" type="ORF">NEMVEDRAFT_v1g207495</name>
</gene>
<comment type="similarity">
    <text evidence="10">Belongs to the G-protein coupled receptor 1 family.</text>
</comment>
<feature type="transmembrane region" description="Helical" evidence="11">
    <location>
        <begin position="165"/>
        <end position="187"/>
    </location>
</feature>
<evidence type="ECO:0000256" key="2">
    <source>
        <dbReference type="ARBA" id="ARBA00022475"/>
    </source>
</evidence>
<protein>
    <recommendedName>
        <fullName evidence="12">G-protein coupled receptors family 1 profile domain-containing protein</fullName>
    </recommendedName>
</protein>
<dbReference type="GO" id="GO:0005886">
    <property type="term" value="C:plasma membrane"/>
    <property type="evidence" value="ECO:0000318"/>
    <property type="project" value="GO_Central"/>
</dbReference>
<keyword evidence="2" id="KW-1003">Cell membrane</keyword>
<dbReference type="EMBL" id="DS469587">
    <property type="protein sequence ID" value="EDO40699.1"/>
    <property type="molecule type" value="Genomic_DNA"/>
</dbReference>
<feature type="transmembrane region" description="Helical" evidence="11">
    <location>
        <begin position="101"/>
        <end position="119"/>
    </location>
</feature>
<evidence type="ECO:0000256" key="4">
    <source>
        <dbReference type="ARBA" id="ARBA00022989"/>
    </source>
</evidence>
<keyword evidence="6 11" id="KW-0472">Membrane</keyword>
<feature type="domain" description="G-protein coupled receptors family 1 profile" evidence="12">
    <location>
        <begin position="36"/>
        <end position="281"/>
    </location>
</feature>
<evidence type="ECO:0000256" key="8">
    <source>
        <dbReference type="ARBA" id="ARBA00023180"/>
    </source>
</evidence>
<dbReference type="Proteomes" id="UP000001593">
    <property type="component" value="Unassembled WGS sequence"/>
</dbReference>
<evidence type="ECO:0000256" key="9">
    <source>
        <dbReference type="ARBA" id="ARBA00023224"/>
    </source>
</evidence>
<sequence length="338" mass="38693">MSLIGAYPCINISAPTELSFVSASICMLLSISAIAGNLLVVLAVVIDPNKNLQSPFNFLVANLALADFMVGIIVEPMSVDFYIREGFGIPESDVKRNTRRICYFISCTASLLSLAFMTADRYLAITHPMKYRAKLNPKRTALGSLCLWVFSFSFPILYIEVGYLKYQFVFANTAVISAFTVLVFTYVKVFKSFKAQIKNWDDFHDTSKENQAKKRTITFEKKVTTAFLVMLWVFMASFLPSLALIYIISFCGECSCYFIHWARDFNYYLAMANSSVTPYVFAWRLKTYRRAFYKIFKIMSCRWPRAKARPRSFSVNLSCQLKEMRLENGSTLTIKTRI</sequence>
<comment type="subcellular location">
    <subcellularLocation>
        <location evidence="1">Cell membrane</location>
        <topology evidence="1">Multi-pass membrane protein</topology>
    </subcellularLocation>
</comment>
<dbReference type="PRINTS" id="PR00237">
    <property type="entry name" value="GPCRRHODOPSN"/>
</dbReference>
<dbReference type="OMA" id="GYLKYQF"/>
<dbReference type="STRING" id="45351.A7S6D4"/>
<evidence type="ECO:0000256" key="7">
    <source>
        <dbReference type="ARBA" id="ARBA00023170"/>
    </source>
</evidence>
<dbReference type="GO" id="GO:0001609">
    <property type="term" value="F:G protein-coupled adenosine receptor activity"/>
    <property type="evidence" value="ECO:0000318"/>
    <property type="project" value="GO_Central"/>
</dbReference>
<dbReference type="AlphaFoldDB" id="A7S6D4"/>
<dbReference type="PhylomeDB" id="A7S6D4"/>
<feature type="transmembrane region" description="Helical" evidence="11">
    <location>
        <begin position="223"/>
        <end position="247"/>
    </location>
</feature>
<feature type="transmembrane region" description="Helical" evidence="11">
    <location>
        <begin position="56"/>
        <end position="74"/>
    </location>
</feature>
<name>A7S6D4_NEMVE</name>
<evidence type="ECO:0000256" key="11">
    <source>
        <dbReference type="SAM" id="Phobius"/>
    </source>
</evidence>
<evidence type="ECO:0000256" key="1">
    <source>
        <dbReference type="ARBA" id="ARBA00004651"/>
    </source>
</evidence>
<feature type="transmembrane region" description="Helical" evidence="11">
    <location>
        <begin position="140"/>
        <end position="159"/>
    </location>
</feature>
<keyword evidence="3 10" id="KW-0812">Transmembrane</keyword>
<evidence type="ECO:0000313" key="14">
    <source>
        <dbReference type="Proteomes" id="UP000001593"/>
    </source>
</evidence>
<dbReference type="PROSITE" id="PS00237">
    <property type="entry name" value="G_PROTEIN_RECEP_F1_1"/>
    <property type="match status" value="1"/>
</dbReference>
<dbReference type="GO" id="GO:0007186">
    <property type="term" value="P:G protein-coupled receptor signaling pathway"/>
    <property type="evidence" value="ECO:0000318"/>
    <property type="project" value="GO_Central"/>
</dbReference>
<evidence type="ECO:0000313" key="13">
    <source>
        <dbReference type="EMBL" id="EDO40699.1"/>
    </source>
</evidence>
<feature type="transmembrane region" description="Helical" evidence="11">
    <location>
        <begin position="20"/>
        <end position="44"/>
    </location>
</feature>
<dbReference type="Gene3D" id="1.20.1070.10">
    <property type="entry name" value="Rhodopsin 7-helix transmembrane proteins"/>
    <property type="match status" value="1"/>
</dbReference>
<proteinExistence type="inferred from homology"/>
<dbReference type="SUPFAM" id="SSF81321">
    <property type="entry name" value="Family A G protein-coupled receptor-like"/>
    <property type="match status" value="1"/>
</dbReference>
<dbReference type="OrthoDB" id="5962113at2759"/>
<dbReference type="InterPro" id="IPR000276">
    <property type="entry name" value="GPCR_Rhodpsn"/>
</dbReference>
<keyword evidence="7 10" id="KW-0675">Receptor</keyword>
<evidence type="ECO:0000256" key="3">
    <source>
        <dbReference type="ARBA" id="ARBA00022692"/>
    </source>
</evidence>
<keyword evidence="14" id="KW-1185">Reference proteome</keyword>
<dbReference type="CDD" id="cd00637">
    <property type="entry name" value="7tm_classA_rhodopsin-like"/>
    <property type="match status" value="1"/>
</dbReference>
<dbReference type="SMART" id="SM01381">
    <property type="entry name" value="7TM_GPCR_Srsx"/>
    <property type="match status" value="1"/>
</dbReference>
<evidence type="ECO:0000256" key="5">
    <source>
        <dbReference type="ARBA" id="ARBA00023040"/>
    </source>
</evidence>
<feature type="transmembrane region" description="Helical" evidence="11">
    <location>
        <begin position="267"/>
        <end position="285"/>
    </location>
</feature>